<reference evidence="13" key="2">
    <citation type="submission" date="2018-11" db="EMBL/GenBank/DDBJ databases">
        <title>Trombidioid mite genomics.</title>
        <authorList>
            <person name="Dong X."/>
        </authorList>
    </citation>
    <scope>NUCLEOTIDE SEQUENCE</scope>
    <source>
        <strain evidence="13">UoL-WK</strain>
    </source>
</reference>
<keyword evidence="5 10" id="KW-1133">Transmembrane helix</keyword>
<evidence type="ECO:0000256" key="10">
    <source>
        <dbReference type="SAM" id="Phobius"/>
    </source>
</evidence>
<organism evidence="13 15">
    <name type="scientific">Dinothrombium tinctorium</name>
    <dbReference type="NCBI Taxonomy" id="1965070"/>
    <lineage>
        <taxon>Eukaryota</taxon>
        <taxon>Metazoa</taxon>
        <taxon>Ecdysozoa</taxon>
        <taxon>Arthropoda</taxon>
        <taxon>Chelicerata</taxon>
        <taxon>Arachnida</taxon>
        <taxon>Acari</taxon>
        <taxon>Acariformes</taxon>
        <taxon>Trombidiformes</taxon>
        <taxon>Prostigmata</taxon>
        <taxon>Anystina</taxon>
        <taxon>Parasitengona</taxon>
        <taxon>Trombidioidea</taxon>
        <taxon>Trombidiidae</taxon>
        <taxon>Dinothrombium</taxon>
    </lineage>
</organism>
<evidence type="ECO:0000313" key="14">
    <source>
        <dbReference type="EMBL" id="RWS06472.1"/>
    </source>
</evidence>
<evidence type="ECO:0000256" key="3">
    <source>
        <dbReference type="ARBA" id="ARBA00022475"/>
    </source>
</evidence>
<name>A0A3S3QAU4_9ACAR</name>
<protein>
    <submittedName>
        <fullName evidence="13">Tachykinin-like peptides receptor 86C</fullName>
    </submittedName>
</protein>
<sequence length="187" mass="21876">MIWLAAFLLALPGLLFSKTFTIQYLDGEHRILCTLEWPDGVSGFSRIDYIYNIIFFILTYVVPMVSMAITYSLMSKVLCGSKQIGEMTNAQQSALKSKQRVVPMLITVTVLFGICWLPYHVYFIYTYHRREVTHQEFVQHLYLAFYWLAMFNSFLNPVIYCLLNKREWLTLASQPDEIKKALKVVFD</sequence>
<evidence type="ECO:0000313" key="15">
    <source>
        <dbReference type="Proteomes" id="UP000285301"/>
    </source>
</evidence>
<keyword evidence="6" id="KW-0297">G-protein coupled receptor</keyword>
<dbReference type="PROSITE" id="PS50262">
    <property type="entry name" value="G_PROTEIN_RECEP_F1_2"/>
    <property type="match status" value="1"/>
</dbReference>
<comment type="subcellular location">
    <subcellularLocation>
        <location evidence="1">Cell membrane</location>
        <topology evidence="1">Multi-pass membrane protein</topology>
    </subcellularLocation>
</comment>
<dbReference type="InterPro" id="IPR017452">
    <property type="entry name" value="GPCR_Rhodpsn_7TM"/>
</dbReference>
<dbReference type="PANTHER" id="PTHR46925">
    <property type="entry name" value="G-PROTEIN COUPLED RECEPTOR TKR-1-RELATED"/>
    <property type="match status" value="1"/>
</dbReference>
<dbReference type="PRINTS" id="PR00237">
    <property type="entry name" value="GPCRRHODOPSN"/>
</dbReference>
<evidence type="ECO:0000256" key="11">
    <source>
        <dbReference type="SAM" id="SignalP"/>
    </source>
</evidence>
<dbReference type="GO" id="GO:0004995">
    <property type="term" value="F:tachykinin receptor activity"/>
    <property type="evidence" value="ECO:0007669"/>
    <property type="project" value="InterPro"/>
</dbReference>
<keyword evidence="7 10" id="KW-0472">Membrane</keyword>
<dbReference type="SUPFAM" id="SSF81321">
    <property type="entry name" value="Family A G protein-coupled receptor-like"/>
    <property type="match status" value="1"/>
</dbReference>
<evidence type="ECO:0000256" key="8">
    <source>
        <dbReference type="ARBA" id="ARBA00023170"/>
    </source>
</evidence>
<evidence type="ECO:0000256" key="6">
    <source>
        <dbReference type="ARBA" id="ARBA00023040"/>
    </source>
</evidence>
<feature type="transmembrane region" description="Helical" evidence="10">
    <location>
        <begin position="101"/>
        <end position="125"/>
    </location>
</feature>
<proteinExistence type="inferred from homology"/>
<feature type="chain" id="PRO_5033399070" evidence="11">
    <location>
        <begin position="18"/>
        <end position="187"/>
    </location>
</feature>
<keyword evidence="3" id="KW-1003">Cell membrane</keyword>
<comment type="caution">
    <text evidence="13">The sequence shown here is derived from an EMBL/GenBank/DDBJ whole genome shotgun (WGS) entry which is preliminary data.</text>
</comment>
<evidence type="ECO:0000256" key="4">
    <source>
        <dbReference type="ARBA" id="ARBA00022692"/>
    </source>
</evidence>
<feature type="transmembrane region" description="Helical" evidence="10">
    <location>
        <begin position="49"/>
        <end position="73"/>
    </location>
</feature>
<evidence type="ECO:0000256" key="2">
    <source>
        <dbReference type="ARBA" id="ARBA00010663"/>
    </source>
</evidence>
<gene>
    <name evidence="14" type="ORF">B4U79_01034</name>
    <name evidence="13" type="ORF">B4U79_11839</name>
</gene>
<dbReference type="Pfam" id="PF00001">
    <property type="entry name" value="7tm_1"/>
    <property type="match status" value="1"/>
</dbReference>
<comment type="similarity">
    <text evidence="2">Belongs to the G-protein coupled receptor 1 family.</text>
</comment>
<reference evidence="13 15" key="1">
    <citation type="journal article" date="2018" name="Gigascience">
        <title>Genomes of trombidid mites reveal novel predicted allergens and laterally-transferred genes associated with secondary metabolism.</title>
        <authorList>
            <person name="Dong X."/>
            <person name="Chaisiri K."/>
            <person name="Xia D."/>
            <person name="Armstrong S.D."/>
            <person name="Fang Y."/>
            <person name="Donnelly M.J."/>
            <person name="Kadowaki T."/>
            <person name="McGarry J.W."/>
            <person name="Darby A.C."/>
            <person name="Makepeace B.L."/>
        </authorList>
    </citation>
    <scope>NUCLEOTIDE SEQUENCE [LARGE SCALE GENOMIC DNA]</scope>
    <source>
        <strain evidence="13">UoL-WK</strain>
    </source>
</reference>
<evidence type="ECO:0000256" key="1">
    <source>
        <dbReference type="ARBA" id="ARBA00004651"/>
    </source>
</evidence>
<evidence type="ECO:0000256" key="9">
    <source>
        <dbReference type="ARBA" id="ARBA00023224"/>
    </source>
</evidence>
<dbReference type="EMBL" id="NCKU01004108">
    <property type="protein sequence ID" value="RWS06437.1"/>
    <property type="molecule type" value="Genomic_DNA"/>
</dbReference>
<dbReference type="PANTHER" id="PTHR46925:SF2">
    <property type="entry name" value="G-PROTEIN COUPLED RECEPTOR TKR-1-RELATED"/>
    <property type="match status" value="1"/>
</dbReference>
<keyword evidence="9" id="KW-0807">Transducer</keyword>
<dbReference type="GO" id="GO:0005886">
    <property type="term" value="C:plasma membrane"/>
    <property type="evidence" value="ECO:0007669"/>
    <property type="project" value="UniProtKB-SubCell"/>
</dbReference>
<dbReference type="EMBL" id="NCKU01004085">
    <property type="protein sequence ID" value="RWS06472.1"/>
    <property type="molecule type" value="Genomic_DNA"/>
</dbReference>
<keyword evidence="4 10" id="KW-0812">Transmembrane</keyword>
<dbReference type="STRING" id="1965070.A0A3S3QAU4"/>
<keyword evidence="15" id="KW-1185">Reference proteome</keyword>
<dbReference type="AlphaFoldDB" id="A0A3S3QAU4"/>
<dbReference type="Gene3D" id="1.20.1070.10">
    <property type="entry name" value="Rhodopsin 7-helix transmembrane proteins"/>
    <property type="match status" value="1"/>
</dbReference>
<feature type="signal peptide" evidence="11">
    <location>
        <begin position="1"/>
        <end position="17"/>
    </location>
</feature>
<evidence type="ECO:0000259" key="12">
    <source>
        <dbReference type="PROSITE" id="PS50262"/>
    </source>
</evidence>
<feature type="domain" description="G-protein coupled receptors family 1 profile" evidence="12">
    <location>
        <begin position="1"/>
        <end position="160"/>
    </location>
</feature>
<evidence type="ECO:0000256" key="5">
    <source>
        <dbReference type="ARBA" id="ARBA00022989"/>
    </source>
</evidence>
<feature type="non-terminal residue" evidence="13">
    <location>
        <position position="187"/>
    </location>
</feature>
<accession>A0A3S3QAU4</accession>
<evidence type="ECO:0000256" key="7">
    <source>
        <dbReference type="ARBA" id="ARBA00023136"/>
    </source>
</evidence>
<dbReference type="OrthoDB" id="5981855at2759"/>
<dbReference type="Proteomes" id="UP000285301">
    <property type="component" value="Unassembled WGS sequence"/>
</dbReference>
<keyword evidence="8 13" id="KW-0675">Receptor</keyword>
<evidence type="ECO:0000313" key="13">
    <source>
        <dbReference type="EMBL" id="RWS06437.1"/>
    </source>
</evidence>
<dbReference type="InterPro" id="IPR000276">
    <property type="entry name" value="GPCR_Rhodpsn"/>
</dbReference>
<dbReference type="InterPro" id="IPR001681">
    <property type="entry name" value="Neurokn_rcpt"/>
</dbReference>
<feature type="transmembrane region" description="Helical" evidence="10">
    <location>
        <begin position="145"/>
        <end position="163"/>
    </location>
</feature>
<keyword evidence="11" id="KW-0732">Signal</keyword>